<dbReference type="InterPro" id="IPR036034">
    <property type="entry name" value="PDZ_sf"/>
</dbReference>
<evidence type="ECO:0000313" key="1">
    <source>
        <dbReference type="EnsemblMetazoa" id="XP_019756160.1"/>
    </source>
</evidence>
<dbReference type="Proteomes" id="UP000019118">
    <property type="component" value="Unassembled WGS sequence"/>
</dbReference>
<organism evidence="1 2">
    <name type="scientific">Dendroctonus ponderosae</name>
    <name type="common">Mountain pine beetle</name>
    <dbReference type="NCBI Taxonomy" id="77166"/>
    <lineage>
        <taxon>Eukaryota</taxon>
        <taxon>Metazoa</taxon>
        <taxon>Ecdysozoa</taxon>
        <taxon>Arthropoda</taxon>
        <taxon>Hexapoda</taxon>
        <taxon>Insecta</taxon>
        <taxon>Pterygota</taxon>
        <taxon>Neoptera</taxon>
        <taxon>Endopterygota</taxon>
        <taxon>Coleoptera</taxon>
        <taxon>Polyphaga</taxon>
        <taxon>Cucujiformia</taxon>
        <taxon>Curculionidae</taxon>
        <taxon>Scolytinae</taxon>
        <taxon>Dendroctonus</taxon>
    </lineage>
</organism>
<dbReference type="Gene3D" id="2.30.42.10">
    <property type="match status" value="1"/>
</dbReference>
<name>A0AAR5P4X3_DENPD</name>
<reference evidence="1" key="2">
    <citation type="submission" date="2024-08" db="UniProtKB">
        <authorList>
            <consortium name="EnsemblMetazoa"/>
        </authorList>
    </citation>
    <scope>IDENTIFICATION</scope>
</reference>
<keyword evidence="2" id="KW-1185">Reference proteome</keyword>
<protein>
    <submittedName>
        <fullName evidence="1">Uncharacterized protein</fullName>
    </submittedName>
</protein>
<dbReference type="SUPFAM" id="SSF50156">
    <property type="entry name" value="PDZ domain-like"/>
    <property type="match status" value="1"/>
</dbReference>
<reference evidence="2" key="1">
    <citation type="journal article" date="2013" name="Genome Biol.">
        <title>Draft genome of the mountain pine beetle, Dendroctonus ponderosae Hopkins, a major forest pest.</title>
        <authorList>
            <person name="Keeling C.I."/>
            <person name="Yuen M.M."/>
            <person name="Liao N.Y."/>
            <person name="Docking T.R."/>
            <person name="Chan S.K."/>
            <person name="Taylor G.A."/>
            <person name="Palmquist D.L."/>
            <person name="Jackman S.D."/>
            <person name="Nguyen A."/>
            <person name="Li M."/>
            <person name="Henderson H."/>
            <person name="Janes J.K."/>
            <person name="Zhao Y."/>
            <person name="Pandoh P."/>
            <person name="Moore R."/>
            <person name="Sperling F.A."/>
            <person name="Huber D.P."/>
            <person name="Birol I."/>
            <person name="Jones S.J."/>
            <person name="Bohlmann J."/>
        </authorList>
    </citation>
    <scope>NUCLEOTIDE SEQUENCE</scope>
</reference>
<accession>A0AAR5P4X3</accession>
<dbReference type="EnsemblMetazoa" id="XM_019900601.1">
    <property type="protein sequence ID" value="XP_019756160.1"/>
    <property type="gene ID" value="LOC109534817"/>
</dbReference>
<proteinExistence type="predicted"/>
<dbReference type="AlphaFoldDB" id="A0AAR5P4X3"/>
<evidence type="ECO:0000313" key="2">
    <source>
        <dbReference type="Proteomes" id="UP000019118"/>
    </source>
</evidence>
<sequence length="97" mass="10335">KGEVNLENVTHEEAVATLKTTQDCVVLVVAKLDTGFTAPASDTSYSPQLSTKASRCYPGSLHSAHLSNLALHQPMGTPRAVSTEDITRKTLCCTSTM</sequence>